<reference evidence="1" key="1">
    <citation type="submission" date="2014-06" db="EMBL/GenBank/DDBJ databases">
        <authorList>
            <person name="Urmite Genomes Urmite Genomes"/>
        </authorList>
    </citation>
    <scope>NUCLEOTIDE SEQUENCE</scope>
</reference>
<gene>
    <name evidence="1" type="ORF">BN1086_02102</name>
</gene>
<evidence type="ECO:0000313" key="1">
    <source>
        <dbReference type="EMBL" id="CDZ83968.1"/>
    </source>
</evidence>
<dbReference type="InterPro" id="IPR056914">
    <property type="entry name" value="Gp53-like"/>
</dbReference>
<protein>
    <recommendedName>
        <fullName evidence="2">Bacteriophage protein</fullName>
    </recommendedName>
</protein>
<dbReference type="Pfam" id="PF23982">
    <property type="entry name" value="XM1_gp53_minor_capsid"/>
    <property type="match status" value="1"/>
</dbReference>
<organism evidence="1">
    <name type="scientific">Citrobacter koseri</name>
    <name type="common">Citrobacter diversus</name>
    <dbReference type="NCBI Taxonomy" id="545"/>
    <lineage>
        <taxon>Bacteria</taxon>
        <taxon>Pseudomonadati</taxon>
        <taxon>Pseudomonadota</taxon>
        <taxon>Gammaproteobacteria</taxon>
        <taxon>Enterobacterales</taxon>
        <taxon>Enterobacteriaceae</taxon>
        <taxon>Citrobacter</taxon>
    </lineage>
</organism>
<evidence type="ECO:0008006" key="2">
    <source>
        <dbReference type="Google" id="ProtNLM"/>
    </source>
</evidence>
<sequence>MANTILYRMSSGIAGAISRPQDLTVEPHVLDSTKPFAAYGLGGKIADGKFVPVESGDTATVLAGIFVRPYPTASQPDKVRQIGSGFNFTGDNLKRGYVTVNIGGDASAVALNALVYMRIDNPTDSSPLGAFLAAADGENTVQITNAYFNGPGDADGNIELAYNI</sequence>
<proteinExistence type="predicted"/>
<dbReference type="PATRIC" id="fig|545.12.peg.2117"/>
<dbReference type="RefSeq" id="WP_200029047.1">
    <property type="nucleotide sequence ID" value="NZ_CP136828.1"/>
</dbReference>
<name>A0A078LJC2_CITKO</name>
<dbReference type="AlphaFoldDB" id="A0A078LJC2"/>
<accession>A0A078LJC2</accession>
<dbReference type="EMBL" id="LK931336">
    <property type="protein sequence ID" value="CDZ83968.1"/>
    <property type="molecule type" value="Genomic_DNA"/>
</dbReference>